<feature type="binding site" description="axial binding residue" evidence="6">
    <location>
        <position position="466"/>
    </location>
    <ligand>
        <name>heme</name>
        <dbReference type="ChEBI" id="CHEBI:30413"/>
    </ligand>
    <ligandPart>
        <name>Fe</name>
        <dbReference type="ChEBI" id="CHEBI:18248"/>
    </ligandPart>
</feature>
<evidence type="ECO:0000256" key="6">
    <source>
        <dbReference type="PIRSR" id="PIRSR602401-1"/>
    </source>
</evidence>
<dbReference type="Pfam" id="PF00067">
    <property type="entry name" value="p450"/>
    <property type="match status" value="1"/>
</dbReference>
<evidence type="ECO:0000256" key="2">
    <source>
        <dbReference type="ARBA" id="ARBA00010617"/>
    </source>
</evidence>
<dbReference type="STRING" id="4097.A0A1S3XUW6"/>
<keyword evidence="3 6" id="KW-0479">Metal-binding</keyword>
<dbReference type="GO" id="GO:0004497">
    <property type="term" value="F:monooxygenase activity"/>
    <property type="evidence" value="ECO:0007669"/>
    <property type="project" value="UniProtKB-KW"/>
</dbReference>
<evidence type="ECO:0000256" key="4">
    <source>
        <dbReference type="ARBA" id="ARBA00023002"/>
    </source>
</evidence>
<dbReference type="PROSITE" id="PS00086">
    <property type="entry name" value="CYTOCHROME_P450"/>
    <property type="match status" value="1"/>
</dbReference>
<evidence type="ECO:0000256" key="3">
    <source>
        <dbReference type="ARBA" id="ARBA00022723"/>
    </source>
</evidence>
<dbReference type="PANTHER" id="PTHR24296">
    <property type="entry name" value="CYTOCHROME P450"/>
    <property type="match status" value="1"/>
</dbReference>
<sequence length="520" mass="59958">MKEIMVFSSLLASIGYLEIFVAIFFFLIFWALGNNGLPRNYPFLGMFPGLLLHIQKIHESSAKLLPRAGGTFLLKGLWFTNTDTLCTLDPANVHYIMSTNFSNFPKGPEFKKIFDFLGDGIFNSDFDLWENQRKYARELIINQRYHKCLVKTIENKVKDGLIPILEFMAKEDRIFDLQDVFKRFTFDTICKIVTGFDPGCLSLEFPDIPFLKVTEDIDHVIVIRHLLPEIIWKLQKKLGVGPEKKLSKAVEVVDQVIGKYISMKHDELNKGTKIKEDEEEEGGGGYDLLTLCIVNDGETKTGLKFDNKFLRDTILNFLTAGRDGVNSCLTWFIWLVFTHPEVEKNIREELRTIIPVEEAEKWRLFTVEELKNVVYLHATLCEALRLYPPVPFQFKTPQEPDILPSGHHVHPKMRVMFNLYAMGRMEFIWGKDASEFKPERWISERGTIKHEPSYKFLSFNAGPRTCLGKGTSFTQLKAVAAAVIHNYKIKMVKGHDVSPNCSVILHMKYGFKVRVKKRWA</sequence>
<dbReference type="RefSeq" id="XP_016443669.1">
    <property type="nucleotide sequence ID" value="XM_016588183.1"/>
</dbReference>
<dbReference type="AlphaFoldDB" id="A0A1S3XUW6"/>
<dbReference type="InterPro" id="IPR017972">
    <property type="entry name" value="Cyt_P450_CS"/>
</dbReference>
<evidence type="ECO:0000256" key="1">
    <source>
        <dbReference type="ARBA" id="ARBA00001971"/>
    </source>
</evidence>
<keyword evidence="5 6" id="KW-0408">Iron</keyword>
<evidence type="ECO:0000256" key="8">
    <source>
        <dbReference type="SAM" id="Phobius"/>
    </source>
</evidence>
<dbReference type="GO" id="GO:0005506">
    <property type="term" value="F:iron ion binding"/>
    <property type="evidence" value="ECO:0007669"/>
    <property type="project" value="InterPro"/>
</dbReference>
<keyword evidence="6 7" id="KW-0349">Heme</keyword>
<dbReference type="PRINTS" id="PR00385">
    <property type="entry name" value="P450"/>
</dbReference>
<keyword evidence="8" id="KW-0472">Membrane</keyword>
<dbReference type="OMA" id="YPANIHY"/>
<dbReference type="InterPro" id="IPR002401">
    <property type="entry name" value="Cyt_P450_E_grp-I"/>
</dbReference>
<dbReference type="CDD" id="cd11064">
    <property type="entry name" value="CYP86A"/>
    <property type="match status" value="1"/>
</dbReference>
<dbReference type="SUPFAM" id="SSF48264">
    <property type="entry name" value="Cytochrome P450"/>
    <property type="match status" value="1"/>
</dbReference>
<name>A0A1S3XUW6_TOBAC</name>
<dbReference type="PaxDb" id="4097-A0A1S3XUW6"/>
<dbReference type="InterPro" id="IPR036396">
    <property type="entry name" value="Cyt_P450_sf"/>
</dbReference>
<dbReference type="GO" id="GO:0006629">
    <property type="term" value="P:lipid metabolic process"/>
    <property type="evidence" value="ECO:0007669"/>
    <property type="project" value="UniProtKB-ARBA"/>
</dbReference>
<dbReference type="InterPro" id="IPR001128">
    <property type="entry name" value="Cyt_P450"/>
</dbReference>
<accession>A0A1S3XUW6</accession>
<dbReference type="PRINTS" id="PR00463">
    <property type="entry name" value="EP450I"/>
</dbReference>
<comment type="cofactor">
    <cofactor evidence="1 6">
        <name>heme</name>
        <dbReference type="ChEBI" id="CHEBI:30413"/>
    </cofactor>
</comment>
<comment type="similarity">
    <text evidence="2 7">Belongs to the cytochrome P450 family.</text>
</comment>
<dbReference type="GO" id="GO:0020037">
    <property type="term" value="F:heme binding"/>
    <property type="evidence" value="ECO:0007669"/>
    <property type="project" value="InterPro"/>
</dbReference>
<organism evidence="9">
    <name type="scientific">Nicotiana tabacum</name>
    <name type="common">Common tobacco</name>
    <dbReference type="NCBI Taxonomy" id="4097"/>
    <lineage>
        <taxon>Eukaryota</taxon>
        <taxon>Viridiplantae</taxon>
        <taxon>Streptophyta</taxon>
        <taxon>Embryophyta</taxon>
        <taxon>Tracheophyta</taxon>
        <taxon>Spermatophyta</taxon>
        <taxon>Magnoliopsida</taxon>
        <taxon>eudicotyledons</taxon>
        <taxon>Gunneridae</taxon>
        <taxon>Pentapetalae</taxon>
        <taxon>asterids</taxon>
        <taxon>lamiids</taxon>
        <taxon>Solanales</taxon>
        <taxon>Solanaceae</taxon>
        <taxon>Nicotianoideae</taxon>
        <taxon>Nicotianeae</taxon>
        <taxon>Nicotiana</taxon>
    </lineage>
</organism>
<dbReference type="Gene3D" id="1.10.630.10">
    <property type="entry name" value="Cytochrome P450"/>
    <property type="match status" value="1"/>
</dbReference>
<dbReference type="SMR" id="A0A1S3XUW6"/>
<evidence type="ECO:0000313" key="9">
    <source>
        <dbReference type="RefSeq" id="XP_016443669.1"/>
    </source>
</evidence>
<protein>
    <submittedName>
        <fullName evidence="9">Alkane hydroxylase MAH1-like</fullName>
    </submittedName>
</protein>
<gene>
    <name evidence="9" type="primary">LOC107769009</name>
</gene>
<evidence type="ECO:0000256" key="5">
    <source>
        <dbReference type="ARBA" id="ARBA00023004"/>
    </source>
</evidence>
<keyword evidence="8" id="KW-0812">Transmembrane</keyword>
<evidence type="ECO:0000256" key="7">
    <source>
        <dbReference type="RuleBase" id="RU000461"/>
    </source>
</evidence>
<dbReference type="KEGG" id="nta:107769009"/>
<keyword evidence="8" id="KW-1133">Transmembrane helix</keyword>
<dbReference type="OrthoDB" id="1470350at2759"/>
<dbReference type="GO" id="GO:0016705">
    <property type="term" value="F:oxidoreductase activity, acting on paired donors, with incorporation or reduction of molecular oxygen"/>
    <property type="evidence" value="ECO:0007669"/>
    <property type="project" value="InterPro"/>
</dbReference>
<feature type="transmembrane region" description="Helical" evidence="8">
    <location>
        <begin position="7"/>
        <end position="32"/>
    </location>
</feature>
<keyword evidence="7" id="KW-0503">Monooxygenase</keyword>
<keyword evidence="4 7" id="KW-0560">Oxidoreductase</keyword>
<proteinExistence type="inferred from homology"/>
<reference evidence="9" key="1">
    <citation type="submission" date="2025-08" db="UniProtKB">
        <authorList>
            <consortium name="RefSeq"/>
        </authorList>
    </citation>
    <scope>IDENTIFICATION</scope>
</reference>